<comment type="caution">
    <text evidence="2">The sequence shown here is derived from an EMBL/GenBank/DDBJ whole genome shotgun (WGS) entry which is preliminary data.</text>
</comment>
<dbReference type="EMBL" id="JBJUIK010000011">
    <property type="protein sequence ID" value="KAL3514791.1"/>
    <property type="molecule type" value="Genomic_DNA"/>
</dbReference>
<evidence type="ECO:0000256" key="1">
    <source>
        <dbReference type="SAM" id="MobiDB-lite"/>
    </source>
</evidence>
<evidence type="ECO:0000313" key="2">
    <source>
        <dbReference type="EMBL" id="KAL3514791.1"/>
    </source>
</evidence>
<protein>
    <submittedName>
        <fullName evidence="2">Uncharacterized protein</fullName>
    </submittedName>
</protein>
<sequence length="314" mass="35818">MSRCFPYPPPGYKLNKACNGALIDSIKLQKERENAKAERKKEKRESKEKKKAQEVKAKIDHDTPRGESWDNIKGGFLQKERKEDSEQLERSSITEEHEKPVCSQNPSYSSDSTENSSKRKRHGTSLNGNPARGHILRIRLRSQKCIQNDIKGCDEQLCSTSGRIDKPAEHKNDAIRADPDKSCSSSLASDFIVHGLPRPDKELTQANSSRQPDITSEEIMHADSGSSRYKKLKRVAERYRDLIENWTPPSQLGEHMVIDDEDWLFGRKHQQKQPEKNVRQSSEVSSCSSSSSLWPRAHYLPDLDIYALPYSVPF</sequence>
<feature type="compositionally biased region" description="Polar residues" evidence="1">
    <location>
        <begin position="102"/>
        <end position="115"/>
    </location>
</feature>
<feature type="region of interest" description="Disordered" evidence="1">
    <location>
        <begin position="268"/>
        <end position="293"/>
    </location>
</feature>
<name>A0ABD2Z5Q1_9GENT</name>
<dbReference type="PANTHER" id="PTHR34660:SF7">
    <property type="entry name" value="DNA LIGASE-LIKE PROTEIN"/>
    <property type="match status" value="1"/>
</dbReference>
<gene>
    <name evidence="2" type="ORF">ACH5RR_027508</name>
</gene>
<dbReference type="AlphaFoldDB" id="A0ABD2Z5Q1"/>
<proteinExistence type="predicted"/>
<feature type="region of interest" description="Disordered" evidence="1">
    <location>
        <begin position="28"/>
        <end position="133"/>
    </location>
</feature>
<feature type="compositionally biased region" description="Basic and acidic residues" evidence="1">
    <location>
        <begin position="28"/>
        <end position="70"/>
    </location>
</feature>
<dbReference type="PANTHER" id="PTHR34660">
    <property type="entry name" value="MYB-LIKE PROTEIN X"/>
    <property type="match status" value="1"/>
</dbReference>
<keyword evidence="3" id="KW-1185">Reference proteome</keyword>
<evidence type="ECO:0000313" key="3">
    <source>
        <dbReference type="Proteomes" id="UP001630127"/>
    </source>
</evidence>
<feature type="compositionally biased region" description="Basic and acidic residues" evidence="1">
    <location>
        <begin position="78"/>
        <end position="100"/>
    </location>
</feature>
<feature type="compositionally biased region" description="Low complexity" evidence="1">
    <location>
        <begin position="281"/>
        <end position="292"/>
    </location>
</feature>
<organism evidence="2 3">
    <name type="scientific">Cinchona calisaya</name>
    <dbReference type="NCBI Taxonomy" id="153742"/>
    <lineage>
        <taxon>Eukaryota</taxon>
        <taxon>Viridiplantae</taxon>
        <taxon>Streptophyta</taxon>
        <taxon>Embryophyta</taxon>
        <taxon>Tracheophyta</taxon>
        <taxon>Spermatophyta</taxon>
        <taxon>Magnoliopsida</taxon>
        <taxon>eudicotyledons</taxon>
        <taxon>Gunneridae</taxon>
        <taxon>Pentapetalae</taxon>
        <taxon>asterids</taxon>
        <taxon>lamiids</taxon>
        <taxon>Gentianales</taxon>
        <taxon>Rubiaceae</taxon>
        <taxon>Cinchonoideae</taxon>
        <taxon>Cinchoneae</taxon>
        <taxon>Cinchona</taxon>
    </lineage>
</organism>
<reference evidence="2 3" key="1">
    <citation type="submission" date="2024-11" db="EMBL/GenBank/DDBJ databases">
        <title>A near-complete genome assembly of Cinchona calisaya.</title>
        <authorList>
            <person name="Lian D.C."/>
            <person name="Zhao X.W."/>
            <person name="Wei L."/>
        </authorList>
    </citation>
    <scope>NUCLEOTIDE SEQUENCE [LARGE SCALE GENOMIC DNA]</scope>
    <source>
        <tissue evidence="2">Nenye</tissue>
    </source>
</reference>
<dbReference type="Proteomes" id="UP001630127">
    <property type="component" value="Unassembled WGS sequence"/>
</dbReference>
<accession>A0ABD2Z5Q1</accession>